<dbReference type="RefSeq" id="WP_088464673.1">
    <property type="nucleotide sequence ID" value="NZ_NIRR01000018.1"/>
</dbReference>
<comment type="caution">
    <text evidence="1">The sequence shown here is derived from an EMBL/GenBank/DDBJ whole genome shotgun (WGS) entry which is preliminary data.</text>
</comment>
<evidence type="ECO:0000313" key="1">
    <source>
        <dbReference type="EMBL" id="OWP62910.1"/>
    </source>
</evidence>
<reference evidence="1 2" key="1">
    <citation type="submission" date="2017-06" db="EMBL/GenBank/DDBJ databases">
        <title>Hymenobacter amundsenii sp. nov. isolated from regoliths in Antarctica.</title>
        <authorList>
            <person name="Sedlacek I."/>
            <person name="Kralova S."/>
            <person name="Pantucek R."/>
            <person name="Svec P."/>
            <person name="Holochova P."/>
            <person name="Stankova E."/>
            <person name="Vrbovska V."/>
            <person name="Busse H.-J."/>
        </authorList>
    </citation>
    <scope>NUCLEOTIDE SEQUENCE [LARGE SCALE GENOMIC DNA]</scope>
    <source>
        <strain evidence="1 2">CCM 8682</strain>
    </source>
</reference>
<proteinExistence type="predicted"/>
<accession>A0A246FK25</accession>
<dbReference type="AlphaFoldDB" id="A0A246FK25"/>
<sequence length="139" mass="15358">MAKQHDQLSFTVASVWASTKPGQTRFHYFDGDGGTLCSYERKAGLLTPWGDAKRVPPDACSSCLLHFKKGHHLAAAQPGPATELSPETRVRVIKGELKGAIGRIQRYDPQSRLYFVAFTSRTTKEFKPLAPTDLEEAPL</sequence>
<dbReference type="EMBL" id="NIRR01000018">
    <property type="protein sequence ID" value="OWP62910.1"/>
    <property type="molecule type" value="Genomic_DNA"/>
</dbReference>
<protein>
    <submittedName>
        <fullName evidence="1">Uncharacterized protein</fullName>
    </submittedName>
</protein>
<dbReference type="Proteomes" id="UP000197277">
    <property type="component" value="Unassembled WGS sequence"/>
</dbReference>
<gene>
    <name evidence="1" type="ORF">CDA63_11875</name>
</gene>
<name>A0A246FK25_9BACT</name>
<organism evidence="1 2">
    <name type="scientific">Hymenobacter amundsenii</name>
    <dbReference type="NCBI Taxonomy" id="2006685"/>
    <lineage>
        <taxon>Bacteria</taxon>
        <taxon>Pseudomonadati</taxon>
        <taxon>Bacteroidota</taxon>
        <taxon>Cytophagia</taxon>
        <taxon>Cytophagales</taxon>
        <taxon>Hymenobacteraceae</taxon>
        <taxon>Hymenobacter</taxon>
    </lineage>
</organism>
<keyword evidence="2" id="KW-1185">Reference proteome</keyword>
<evidence type="ECO:0000313" key="2">
    <source>
        <dbReference type="Proteomes" id="UP000197277"/>
    </source>
</evidence>